<dbReference type="AlphaFoldDB" id="A0A6G1F4A0"/>
<proteinExistence type="predicted"/>
<dbReference type="Proteomes" id="UP000479710">
    <property type="component" value="Unassembled WGS sequence"/>
</dbReference>
<comment type="caution">
    <text evidence="2">The sequence shown here is derived from an EMBL/GenBank/DDBJ whole genome shotgun (WGS) entry which is preliminary data.</text>
</comment>
<name>A0A6G1F4A0_9ORYZ</name>
<dbReference type="EMBL" id="SPHZ02000001">
    <property type="protein sequence ID" value="KAF0931642.1"/>
    <property type="molecule type" value="Genomic_DNA"/>
</dbReference>
<protein>
    <submittedName>
        <fullName evidence="2">Uncharacterized protein</fullName>
    </submittedName>
</protein>
<sequence>MVLPLPSPHGNPTGDDLAPPQSFAYRAPTALIIDVLAPPSPALLQASAHHTSTPLTVVLAPPPPMPLQPAAHHTSTVGVLALPSPEPPQPPPLVPQQLAAHRTSTAGVLALLSPGPPQPLPPTPSSNRDPSPLDSALTDSLELALLDGCIELAVPIVIAAPPNDVPDG</sequence>
<accession>A0A6G1F4A0</accession>
<feature type="compositionally biased region" description="Pro residues" evidence="1">
    <location>
        <begin position="84"/>
        <end position="94"/>
    </location>
</feature>
<evidence type="ECO:0000256" key="1">
    <source>
        <dbReference type="SAM" id="MobiDB-lite"/>
    </source>
</evidence>
<organism evidence="2 3">
    <name type="scientific">Oryza meyeriana var. granulata</name>
    <dbReference type="NCBI Taxonomy" id="110450"/>
    <lineage>
        <taxon>Eukaryota</taxon>
        <taxon>Viridiplantae</taxon>
        <taxon>Streptophyta</taxon>
        <taxon>Embryophyta</taxon>
        <taxon>Tracheophyta</taxon>
        <taxon>Spermatophyta</taxon>
        <taxon>Magnoliopsida</taxon>
        <taxon>Liliopsida</taxon>
        <taxon>Poales</taxon>
        <taxon>Poaceae</taxon>
        <taxon>BOP clade</taxon>
        <taxon>Oryzoideae</taxon>
        <taxon>Oryzeae</taxon>
        <taxon>Oryzinae</taxon>
        <taxon>Oryza</taxon>
        <taxon>Oryza meyeriana</taxon>
    </lineage>
</organism>
<evidence type="ECO:0000313" key="2">
    <source>
        <dbReference type="EMBL" id="KAF0931642.1"/>
    </source>
</evidence>
<keyword evidence="3" id="KW-1185">Reference proteome</keyword>
<gene>
    <name evidence="2" type="ORF">E2562_005600</name>
</gene>
<feature type="compositionally biased region" description="Pro residues" evidence="1">
    <location>
        <begin position="114"/>
        <end position="124"/>
    </location>
</feature>
<feature type="region of interest" description="Disordered" evidence="1">
    <location>
        <begin position="1"/>
        <end position="22"/>
    </location>
</feature>
<reference evidence="2 3" key="1">
    <citation type="submission" date="2019-11" db="EMBL/GenBank/DDBJ databases">
        <title>Whole genome sequence of Oryza granulata.</title>
        <authorList>
            <person name="Li W."/>
        </authorList>
    </citation>
    <scope>NUCLEOTIDE SEQUENCE [LARGE SCALE GENOMIC DNA]</scope>
    <source>
        <strain evidence="3">cv. Menghai</strain>
        <tissue evidence="2">Leaf</tissue>
    </source>
</reference>
<feature type="region of interest" description="Disordered" evidence="1">
    <location>
        <begin position="79"/>
        <end position="135"/>
    </location>
</feature>
<evidence type="ECO:0000313" key="3">
    <source>
        <dbReference type="Proteomes" id="UP000479710"/>
    </source>
</evidence>